<protein>
    <submittedName>
        <fullName evidence="4">Putative NADPH-quinone reductase (Modulator of drug activity B)</fullName>
    </submittedName>
</protein>
<dbReference type="InterPro" id="IPR029039">
    <property type="entry name" value="Flavoprotein-like_sf"/>
</dbReference>
<name>A0A0M6ZY65_9HYPH</name>
<proteinExistence type="inferred from homology"/>
<dbReference type="GO" id="GO:0005829">
    <property type="term" value="C:cytosol"/>
    <property type="evidence" value="ECO:0007669"/>
    <property type="project" value="TreeGrafter"/>
</dbReference>
<comment type="similarity">
    <text evidence="1">Belongs to the NAD(P)H dehydrogenase (quinone) family.</text>
</comment>
<keyword evidence="5" id="KW-1185">Reference proteome</keyword>
<dbReference type="EMBL" id="CXWD01000005">
    <property type="protein sequence ID" value="CTQ67735.1"/>
    <property type="molecule type" value="Genomic_DNA"/>
</dbReference>
<dbReference type="Pfam" id="PF02525">
    <property type="entry name" value="Flavodoxin_2"/>
    <property type="match status" value="1"/>
</dbReference>
<dbReference type="OrthoDB" id="9798454at2"/>
<evidence type="ECO:0000259" key="3">
    <source>
        <dbReference type="Pfam" id="PF02525"/>
    </source>
</evidence>
<dbReference type="PANTHER" id="PTHR10204:SF34">
    <property type="entry name" value="NAD(P)H DEHYDROGENASE [QUINONE] 1 ISOFORM 1"/>
    <property type="match status" value="1"/>
</dbReference>
<dbReference type="AlphaFoldDB" id="A0A0M6ZY65"/>
<organism evidence="4 5">
    <name type="scientific">Roseibium alexandrii</name>
    <dbReference type="NCBI Taxonomy" id="388408"/>
    <lineage>
        <taxon>Bacteria</taxon>
        <taxon>Pseudomonadati</taxon>
        <taxon>Pseudomonadota</taxon>
        <taxon>Alphaproteobacteria</taxon>
        <taxon>Hyphomicrobiales</taxon>
        <taxon>Stappiaceae</taxon>
        <taxon>Roseibium</taxon>
    </lineage>
</organism>
<evidence type="ECO:0000313" key="5">
    <source>
        <dbReference type="Proteomes" id="UP000053235"/>
    </source>
</evidence>
<sequence length="193" mass="21609">MSKKILVLDGHPAKDSFCGALAQTYADAAKKSGHDVRMVHLADLSFDPDLGSASEASTKEWEEDLETFWDTLEWCNHFVLAHPLWWGGMPAKLKGLIDRILLPGKAYKFVSGKALPEKLMAGRTSEVLVTSDTPHWYFKFIYGQGIKKQTKMQILDFCGLKMKNYSWFAPIQGSTEQARAKMIRRAAQLGAAI</sequence>
<reference evidence="5" key="1">
    <citation type="submission" date="2015-07" db="EMBL/GenBank/DDBJ databases">
        <authorList>
            <person name="Rodrigo-Torres Lidia"/>
            <person name="Arahal R.David."/>
        </authorList>
    </citation>
    <scope>NUCLEOTIDE SEQUENCE [LARGE SCALE GENOMIC DNA]</scope>
    <source>
        <strain evidence="5">CECT 5112</strain>
    </source>
</reference>
<dbReference type="Proteomes" id="UP000053235">
    <property type="component" value="Unassembled WGS sequence"/>
</dbReference>
<evidence type="ECO:0000256" key="2">
    <source>
        <dbReference type="ARBA" id="ARBA00023002"/>
    </source>
</evidence>
<dbReference type="RefSeq" id="WP_055671308.1">
    <property type="nucleotide sequence ID" value="NZ_CXWD01000005.1"/>
</dbReference>
<accession>A0A0M6ZY65</accession>
<dbReference type="Gene3D" id="3.40.50.360">
    <property type="match status" value="1"/>
</dbReference>
<dbReference type="STRING" id="388408.LAX5112_01499"/>
<keyword evidence="2" id="KW-0560">Oxidoreductase</keyword>
<gene>
    <name evidence="4" type="ORF">LAX5112_01499</name>
</gene>
<feature type="domain" description="Flavodoxin-like fold" evidence="3">
    <location>
        <begin position="3"/>
        <end position="188"/>
    </location>
</feature>
<dbReference type="InterPro" id="IPR003680">
    <property type="entry name" value="Flavodoxin_fold"/>
</dbReference>
<dbReference type="PANTHER" id="PTHR10204">
    <property type="entry name" value="NAD P H OXIDOREDUCTASE-RELATED"/>
    <property type="match status" value="1"/>
</dbReference>
<evidence type="ECO:0000313" key="4">
    <source>
        <dbReference type="EMBL" id="CTQ67735.1"/>
    </source>
</evidence>
<dbReference type="SUPFAM" id="SSF52218">
    <property type="entry name" value="Flavoproteins"/>
    <property type="match status" value="1"/>
</dbReference>
<evidence type="ECO:0000256" key="1">
    <source>
        <dbReference type="ARBA" id="ARBA00006252"/>
    </source>
</evidence>
<dbReference type="InterPro" id="IPR051545">
    <property type="entry name" value="NAD(P)H_dehydrogenase_qn"/>
</dbReference>
<dbReference type="GO" id="GO:0003955">
    <property type="term" value="F:NAD(P)H dehydrogenase (quinone) activity"/>
    <property type="evidence" value="ECO:0007669"/>
    <property type="project" value="TreeGrafter"/>
</dbReference>